<keyword evidence="5" id="KW-1185">Reference proteome</keyword>
<dbReference type="RefSeq" id="XP_007407204.1">
    <property type="nucleotide sequence ID" value="XM_007407142.1"/>
</dbReference>
<dbReference type="PROSITE" id="PS50003">
    <property type="entry name" value="PH_DOMAIN"/>
    <property type="match status" value="1"/>
</dbReference>
<dbReference type="InterPro" id="IPR035999">
    <property type="entry name" value="Sec7_dom_sf"/>
</dbReference>
<evidence type="ECO:0000313" key="5">
    <source>
        <dbReference type="Proteomes" id="UP000001072"/>
    </source>
</evidence>
<feature type="region of interest" description="Disordered" evidence="1">
    <location>
        <begin position="1144"/>
        <end position="1192"/>
    </location>
</feature>
<dbReference type="OrthoDB" id="2157641at2759"/>
<dbReference type="Gene3D" id="2.30.29.30">
    <property type="entry name" value="Pleckstrin-homology domain (PH domain)/Phosphotyrosine-binding domain (PTB)"/>
    <property type="match status" value="1"/>
</dbReference>
<feature type="compositionally biased region" description="Polar residues" evidence="1">
    <location>
        <begin position="16"/>
        <end position="40"/>
    </location>
</feature>
<feature type="compositionally biased region" description="Polar residues" evidence="1">
    <location>
        <begin position="739"/>
        <end position="767"/>
    </location>
</feature>
<dbReference type="SUPFAM" id="SSF48425">
    <property type="entry name" value="Sec7 domain"/>
    <property type="match status" value="1"/>
</dbReference>
<feature type="region of interest" description="Disordered" evidence="1">
    <location>
        <begin position="1092"/>
        <end position="1125"/>
    </location>
</feature>
<feature type="region of interest" description="Disordered" evidence="1">
    <location>
        <begin position="191"/>
        <end position="210"/>
    </location>
</feature>
<dbReference type="PANTHER" id="PTHR10663">
    <property type="entry name" value="GUANYL-NUCLEOTIDE EXCHANGE FACTOR"/>
    <property type="match status" value="1"/>
</dbReference>
<feature type="compositionally biased region" description="Basic and acidic residues" evidence="1">
    <location>
        <begin position="425"/>
        <end position="438"/>
    </location>
</feature>
<evidence type="ECO:0000313" key="4">
    <source>
        <dbReference type="EMBL" id="EGG09477.1"/>
    </source>
</evidence>
<evidence type="ECO:0000259" key="3">
    <source>
        <dbReference type="PROSITE" id="PS50190"/>
    </source>
</evidence>
<evidence type="ECO:0008006" key="6">
    <source>
        <dbReference type="Google" id="ProtNLM"/>
    </source>
</evidence>
<organism evidence="5">
    <name type="scientific">Melampsora larici-populina (strain 98AG31 / pathotype 3-4-7)</name>
    <name type="common">Poplar leaf rust fungus</name>
    <dbReference type="NCBI Taxonomy" id="747676"/>
    <lineage>
        <taxon>Eukaryota</taxon>
        <taxon>Fungi</taxon>
        <taxon>Dikarya</taxon>
        <taxon>Basidiomycota</taxon>
        <taxon>Pucciniomycotina</taxon>
        <taxon>Pucciniomycetes</taxon>
        <taxon>Pucciniales</taxon>
        <taxon>Melampsoraceae</taxon>
        <taxon>Melampsora</taxon>
    </lineage>
</organism>
<feature type="domain" description="SEC7" evidence="3">
    <location>
        <begin position="769"/>
        <end position="940"/>
    </location>
</feature>
<dbReference type="Pfam" id="PF15410">
    <property type="entry name" value="PH_9"/>
    <property type="match status" value="1"/>
</dbReference>
<dbReference type="SMART" id="SM00222">
    <property type="entry name" value="Sec7"/>
    <property type="match status" value="1"/>
</dbReference>
<dbReference type="InterPro" id="IPR001849">
    <property type="entry name" value="PH_domain"/>
</dbReference>
<dbReference type="VEuPathDB" id="FungiDB:MELLADRAFT_77145"/>
<feature type="region of interest" description="Disordered" evidence="1">
    <location>
        <begin position="1"/>
        <end position="181"/>
    </location>
</feature>
<dbReference type="Pfam" id="PF01369">
    <property type="entry name" value="Sec7"/>
    <property type="match status" value="1"/>
</dbReference>
<proteinExistence type="predicted"/>
<feature type="compositionally biased region" description="Low complexity" evidence="1">
    <location>
        <begin position="1147"/>
        <end position="1165"/>
    </location>
</feature>
<dbReference type="GeneID" id="18932895"/>
<feature type="compositionally biased region" description="Low complexity" evidence="1">
    <location>
        <begin position="684"/>
        <end position="708"/>
    </location>
</feature>
<sequence length="1589" mass="173095">MKKTSGFFKRRFGSTPGASESTNNLSDLVNVQHSRHFSSQSDHHLSQPGTESCPSSPALPHSLHLQRPTPPPPPVPTIPSSYIQNNPPATLSPTQSDKRSNVKSAAQSTRSSPSPLSPSPSQRKARERTDDLGPDPAITNLNRSRSASPPRHDAAFAKLSSFKPARNHYSHPAANPEDPHALTFHRYASNIELNSQNSPRQRTSMSSLSAAVASLQPFDSAATKPSPQLSTPASQLYSVTGASPFLHQPPGSVTPKSNKSNETGRDITSPIQSESNPFKRPLKPYPTEAHDPQRDSDLSPRSDSLLSGVISHDPLSLPVDQSTQGTNPLIQVNTDFGVSKTHSNLPSAGSTASFFSTMSENGEEGKARVTEVTPKNPFHRQNSVPHTPPIGGPTRFQSPLPRSGHPHVLPNLDTSSAVTGRSAHRPPESNRNSRAESLNDMRIDHSSNHRAAMARDLSLPVWTSARSASAESCPASVPSDLPVHNPLSPTLSDSPWSGRQRSPHPYLDSKLTGTPGLTNRLRTETEESTMSNKTLNIHALQDSRRATGDGHGGRVPDASQQFDDTSEADLQLNHTPSIRLVSAPETAANATDGATPSSMAPSHLGSPYSQQSSTYSGYESPSPMLPEHHRNPFSPNWSGQTVPLPKDTTPVGLGLKLERSPDASELDPPTPANDQEEQKKRVSRTGLDRTSSLSRSLASSSITSSSPSTMPLRASGPSTRPHTGQEDNDGCSLGPVISKQRTVSTTSTMNSTKRSNDTRSTAHTSVHPNDFVDPTLSVDENAKMLARRCWDEDESFIRRDKLAEWLGSPDTGENQLPVLTLKHYMNCFAFHQLRIDMAFRKLCQKLHLKGETQQIDRILVEFSQRFWQQNFSNLYFSTDVVHALSYSILLLNTDLHIVDTTSRMSRSQFVRNTLETLTAQLSAFEDLGDVEHVIDSAERDTPMSMSDFISYSRPSSPSLRTGTIGRGSQASKKSSTDVDSFVDSHTKPPHSAIGRPSIDKWRGPFRNGSNPGTAASRLPRRSGSVASSAHPFVMVNGPPELPGDASRRGSNELASPAASMAPQEGMIKPSQFSRALFEKEIEGLLKTQPIFQGLNTDGQPRTPGIGGTRSPGALGAERPQPPFKRNSLRGLPGFGGLLAAHGAEMYGPRSSSPTSSTAPSTMSGTSGPGGLAQSNSSTGSHRYTNMTSPSIGFASNLSQSIIREQTEEESKEDPQEPPTLMSDEELALLGAPWAKEGLLQRKQYWDAKGKRHKDKGWAQLFVVIHKGQLKMFQFGATGPSMSSSNQASGDGPTVGGGNWLSNAQPMGELTLTHSLSSALPSGYNRDRPCAFVLTLANESSYFFQAGTADLVNEWVSTCNYWSARLSKEPLTGGVSNMEYGWNQVADLAAIRMSSISRKSNDYKGDEESEGKVESQPTRSKKLRQKIIKPNSSGNMYSMSGSESVKGSVADLRLTHNQHQHHVQLPQAQQPPNQINSNVMINDWSAPIPPNSTSTLTEENQLDNLRKHSIYMQLELEKHNYLRKPMMSLYPTRSLNFQKATNNWEKKSQYLLAEIIKYTTYIDALECGIHQKNEKRTKRLVRSLLENADS</sequence>
<dbReference type="eggNOG" id="KOG0929">
    <property type="taxonomic scope" value="Eukaryota"/>
</dbReference>
<feature type="domain" description="PH" evidence="2">
    <location>
        <begin position="1232"/>
        <end position="1363"/>
    </location>
</feature>
<feature type="compositionally biased region" description="Polar residues" evidence="1">
    <location>
        <begin position="1172"/>
        <end position="1192"/>
    </location>
</feature>
<evidence type="ECO:0000256" key="1">
    <source>
        <dbReference type="SAM" id="MobiDB-lite"/>
    </source>
</evidence>
<dbReference type="SUPFAM" id="SSF50729">
    <property type="entry name" value="PH domain-like"/>
    <property type="match status" value="1"/>
</dbReference>
<dbReference type="GO" id="GO:0005085">
    <property type="term" value="F:guanyl-nucleotide exchange factor activity"/>
    <property type="evidence" value="ECO:0007669"/>
    <property type="project" value="InterPro"/>
</dbReference>
<dbReference type="PROSITE" id="PS50190">
    <property type="entry name" value="SEC7"/>
    <property type="match status" value="1"/>
</dbReference>
<dbReference type="InterPro" id="IPR000904">
    <property type="entry name" value="Sec7_dom"/>
</dbReference>
<dbReference type="InterPro" id="IPR023394">
    <property type="entry name" value="Sec7_C_sf"/>
</dbReference>
<feature type="compositionally biased region" description="Polar residues" evidence="1">
    <location>
        <begin position="607"/>
        <end position="619"/>
    </location>
</feature>
<dbReference type="FunCoup" id="F4RDX4">
    <property type="interactions" value="25"/>
</dbReference>
<feature type="compositionally biased region" description="Polar residues" evidence="1">
    <location>
        <begin position="191"/>
        <end position="203"/>
    </location>
</feature>
<feature type="region of interest" description="Disordered" evidence="1">
    <location>
        <begin position="376"/>
        <end position="438"/>
    </location>
</feature>
<dbReference type="PANTHER" id="PTHR10663:SF373">
    <property type="entry name" value="PH AND SEC7 DOMAIN-CONTAINING PROTEIN C11E3.11C"/>
    <property type="match status" value="1"/>
</dbReference>
<feature type="compositionally biased region" description="Basic and acidic residues" evidence="1">
    <location>
        <begin position="1398"/>
        <end position="1412"/>
    </location>
</feature>
<accession>F4RDX4</accession>
<name>F4RDX4_MELLP</name>
<feature type="compositionally biased region" description="Polar residues" evidence="1">
    <location>
        <begin position="487"/>
        <end position="500"/>
    </location>
</feature>
<feature type="region of interest" description="Disordered" evidence="1">
    <location>
        <begin position="951"/>
        <end position="1062"/>
    </location>
</feature>
<dbReference type="SMART" id="SM00233">
    <property type="entry name" value="PH"/>
    <property type="match status" value="1"/>
</dbReference>
<feature type="region of interest" description="Disordered" evidence="1">
    <location>
        <begin position="241"/>
        <end position="324"/>
    </location>
</feature>
<feature type="compositionally biased region" description="Polar residues" evidence="1">
    <location>
        <begin position="80"/>
        <end position="95"/>
    </location>
</feature>
<dbReference type="STRING" id="747676.F4RDX4"/>
<dbReference type="KEGG" id="mlr:MELLADRAFT_77145"/>
<gene>
    <name evidence="4" type="ORF">MELLADRAFT_77145</name>
</gene>
<dbReference type="Proteomes" id="UP000001072">
    <property type="component" value="Unassembled WGS sequence"/>
</dbReference>
<dbReference type="InterPro" id="IPR041681">
    <property type="entry name" value="PH_9"/>
</dbReference>
<evidence type="ECO:0000259" key="2">
    <source>
        <dbReference type="PROSITE" id="PS50003"/>
    </source>
</evidence>
<dbReference type="InParanoid" id="F4RDX4"/>
<feature type="compositionally biased region" description="Pro residues" evidence="1">
    <location>
        <begin position="68"/>
        <end position="77"/>
    </location>
</feature>
<feature type="compositionally biased region" description="Polar residues" evidence="1">
    <location>
        <begin position="951"/>
        <end position="973"/>
    </location>
</feature>
<feature type="region of interest" description="Disordered" evidence="1">
    <location>
        <begin position="577"/>
        <end position="773"/>
    </location>
</feature>
<protein>
    <recommendedName>
        <fullName evidence="6">SEC7 domain-containing protein</fullName>
    </recommendedName>
</protein>
<reference evidence="5" key="1">
    <citation type="journal article" date="2011" name="Proc. Natl. Acad. Sci. U.S.A.">
        <title>Obligate biotrophy features unraveled by the genomic analysis of rust fungi.</title>
        <authorList>
            <person name="Duplessis S."/>
            <person name="Cuomo C.A."/>
            <person name="Lin Y.-C."/>
            <person name="Aerts A."/>
            <person name="Tisserant E."/>
            <person name="Veneault-Fourrey C."/>
            <person name="Joly D.L."/>
            <person name="Hacquard S."/>
            <person name="Amselem J."/>
            <person name="Cantarel B.L."/>
            <person name="Chiu R."/>
            <person name="Coutinho P.M."/>
            <person name="Feau N."/>
            <person name="Field M."/>
            <person name="Frey P."/>
            <person name="Gelhaye E."/>
            <person name="Goldberg J."/>
            <person name="Grabherr M.G."/>
            <person name="Kodira C.D."/>
            <person name="Kohler A."/>
            <person name="Kuees U."/>
            <person name="Lindquist E.A."/>
            <person name="Lucas S.M."/>
            <person name="Mago R."/>
            <person name="Mauceli E."/>
            <person name="Morin E."/>
            <person name="Murat C."/>
            <person name="Pangilinan J.L."/>
            <person name="Park R."/>
            <person name="Pearson M."/>
            <person name="Quesneville H."/>
            <person name="Rouhier N."/>
            <person name="Sakthikumar S."/>
            <person name="Salamov A.A."/>
            <person name="Schmutz J."/>
            <person name="Selles B."/>
            <person name="Shapiro H."/>
            <person name="Tanguay P."/>
            <person name="Tuskan G.A."/>
            <person name="Henrissat B."/>
            <person name="Van de Peer Y."/>
            <person name="Rouze P."/>
            <person name="Ellis J.G."/>
            <person name="Dodds P.N."/>
            <person name="Schein J.E."/>
            <person name="Zhong S."/>
            <person name="Hamelin R.C."/>
            <person name="Grigoriev I.V."/>
            <person name="Szabo L.J."/>
            <person name="Martin F."/>
        </authorList>
    </citation>
    <scope>NUCLEOTIDE SEQUENCE [LARGE SCALE GENOMIC DNA]</scope>
    <source>
        <strain evidence="5">98AG31 / pathotype 3-4-7</strain>
    </source>
</reference>
<feature type="region of interest" description="Disordered" evidence="1">
    <location>
        <begin position="472"/>
        <end position="518"/>
    </location>
</feature>
<feature type="compositionally biased region" description="Basic and acidic residues" evidence="1">
    <location>
        <begin position="288"/>
        <end position="300"/>
    </location>
</feature>
<feature type="compositionally biased region" description="Polar residues" evidence="1">
    <location>
        <begin position="588"/>
        <end position="600"/>
    </location>
</feature>
<dbReference type="EMBL" id="GL883097">
    <property type="protein sequence ID" value="EGG09477.1"/>
    <property type="molecule type" value="Genomic_DNA"/>
</dbReference>
<dbReference type="InterPro" id="IPR011993">
    <property type="entry name" value="PH-like_dom_sf"/>
</dbReference>
<dbReference type="Gene3D" id="1.10.1000.11">
    <property type="entry name" value="Arf Nucleotide-binding Site Opener,domain 2"/>
    <property type="match status" value="1"/>
</dbReference>
<feature type="region of interest" description="Disordered" evidence="1">
    <location>
        <begin position="1397"/>
        <end position="1423"/>
    </location>
</feature>
<dbReference type="HOGENOM" id="CLU_244768_0_0_1"/>
<feature type="compositionally biased region" description="Basic residues" evidence="1">
    <location>
        <begin position="1"/>
        <end position="12"/>
    </location>
</feature>
<dbReference type="GO" id="GO:0032012">
    <property type="term" value="P:regulation of ARF protein signal transduction"/>
    <property type="evidence" value="ECO:0007669"/>
    <property type="project" value="InterPro"/>
</dbReference>